<dbReference type="VEuPathDB" id="TriTrypDB:TcIL3000_10_8230"/>
<dbReference type="Gene3D" id="3.40.50.300">
    <property type="entry name" value="P-loop containing nucleotide triphosphate hydrolases"/>
    <property type="match status" value="1"/>
</dbReference>
<protein>
    <submittedName>
        <fullName evidence="2">Uncharacterized protein TCIL3000_10_8230</fullName>
    </submittedName>
</protein>
<dbReference type="AlphaFoldDB" id="G0UXD0"/>
<evidence type="ECO:0000313" key="2">
    <source>
        <dbReference type="EMBL" id="CCC94047.1"/>
    </source>
</evidence>
<dbReference type="EMBL" id="HE575323">
    <property type="protein sequence ID" value="CCC94047.1"/>
    <property type="molecule type" value="Genomic_DNA"/>
</dbReference>
<name>G0UXD0_TRYCI</name>
<organism evidence="2">
    <name type="scientific">Trypanosoma congolense (strain IL3000)</name>
    <dbReference type="NCBI Taxonomy" id="1068625"/>
    <lineage>
        <taxon>Eukaryota</taxon>
        <taxon>Discoba</taxon>
        <taxon>Euglenozoa</taxon>
        <taxon>Kinetoplastea</taxon>
        <taxon>Metakinetoplastina</taxon>
        <taxon>Trypanosomatida</taxon>
        <taxon>Trypanosomatidae</taxon>
        <taxon>Trypanosoma</taxon>
        <taxon>Nannomonas</taxon>
    </lineage>
</organism>
<dbReference type="SUPFAM" id="SSF52540">
    <property type="entry name" value="P-loop containing nucleoside triphosphate hydrolases"/>
    <property type="match status" value="1"/>
</dbReference>
<keyword evidence="1" id="KW-1133">Transmembrane helix</keyword>
<gene>
    <name evidence="2" type="ORF">TCIL3000_10_8230</name>
</gene>
<evidence type="ECO:0000256" key="1">
    <source>
        <dbReference type="SAM" id="Phobius"/>
    </source>
</evidence>
<keyword evidence="1" id="KW-0812">Transmembrane</keyword>
<reference evidence="2" key="1">
    <citation type="journal article" date="2012" name="Proc. Natl. Acad. Sci. U.S.A.">
        <title>Antigenic diversity is generated by distinct evolutionary mechanisms in African trypanosome species.</title>
        <authorList>
            <person name="Jackson A.P."/>
            <person name="Berry A."/>
            <person name="Aslett M."/>
            <person name="Allison H.C."/>
            <person name="Burton P."/>
            <person name="Vavrova-Anderson J."/>
            <person name="Brown R."/>
            <person name="Browne H."/>
            <person name="Corton N."/>
            <person name="Hauser H."/>
            <person name="Gamble J."/>
            <person name="Gilderthorp R."/>
            <person name="Marcello L."/>
            <person name="McQuillan J."/>
            <person name="Otto T.D."/>
            <person name="Quail M.A."/>
            <person name="Sanders M.J."/>
            <person name="van Tonder A."/>
            <person name="Ginger M.L."/>
            <person name="Field M.C."/>
            <person name="Barry J.D."/>
            <person name="Hertz-Fowler C."/>
            <person name="Berriman M."/>
        </authorList>
    </citation>
    <scope>NUCLEOTIDE SEQUENCE</scope>
    <source>
        <strain evidence="2">IL3000</strain>
    </source>
</reference>
<feature type="transmembrane region" description="Helical" evidence="1">
    <location>
        <begin position="219"/>
        <end position="240"/>
    </location>
</feature>
<proteinExistence type="predicted"/>
<keyword evidence="1" id="KW-0472">Membrane</keyword>
<sequence length="298" mass="32881">MTASVSSDTICVLVVGKTGVGKTLFLQRLFRSTARYAKKAPMACGHTVGFNVEVVAVDCGGRFEPVNPVVNENPYVAFVEIGGNRHFVSDGQFPLSLMTFQGVIFLYDRYNVDSAMDLVYWYEHLRGYGIVGAEGGAKVMLIETTHIPAAGDASSMARMVPDELVGAYLQENAKKPTTLLRNIFLSARSMGMWFVRTTRFSVADFQVQQQSFASRFAVALYYVLATIGNLVLYVMAITLFGPGQRSVSFYYPSVTKALKTIEDDISGTLTLKECPLYDQQLFEAAALDSVLRFVQSLR</sequence>
<accession>G0UXD0</accession>
<dbReference type="InterPro" id="IPR027417">
    <property type="entry name" value="P-loop_NTPase"/>
</dbReference>